<organism evidence="2 3">
    <name type="scientific">Pseudoalteromonas aurantia 208</name>
    <dbReference type="NCBI Taxonomy" id="1314867"/>
    <lineage>
        <taxon>Bacteria</taxon>
        <taxon>Pseudomonadati</taxon>
        <taxon>Pseudomonadota</taxon>
        <taxon>Gammaproteobacteria</taxon>
        <taxon>Alteromonadales</taxon>
        <taxon>Pseudoalteromonadaceae</taxon>
        <taxon>Pseudoalteromonas</taxon>
    </lineage>
</organism>
<accession>A0ABR9EI26</accession>
<dbReference type="CDD" id="cd04301">
    <property type="entry name" value="NAT_SF"/>
    <property type="match status" value="1"/>
</dbReference>
<gene>
    <name evidence="2" type="primary">yedL</name>
    <name evidence="2" type="ORF">PAUR_b0734</name>
</gene>
<feature type="domain" description="N-acetyltransferase" evidence="1">
    <location>
        <begin position="3"/>
        <end position="155"/>
    </location>
</feature>
<evidence type="ECO:0000313" key="2">
    <source>
        <dbReference type="EMBL" id="MBE0370656.1"/>
    </source>
</evidence>
<dbReference type="Gene3D" id="3.40.630.30">
    <property type="match status" value="1"/>
</dbReference>
<name>A0ABR9EI26_9GAMM</name>
<dbReference type="InterPro" id="IPR000182">
    <property type="entry name" value="GNAT_dom"/>
</dbReference>
<dbReference type="RefSeq" id="WP_192509720.1">
    <property type="nucleotide sequence ID" value="NZ_AQGV01000015.1"/>
</dbReference>
<dbReference type="Proteomes" id="UP000615755">
    <property type="component" value="Unassembled WGS sequence"/>
</dbReference>
<dbReference type="PROSITE" id="PS51186">
    <property type="entry name" value="GNAT"/>
    <property type="match status" value="1"/>
</dbReference>
<dbReference type="SUPFAM" id="SSF55729">
    <property type="entry name" value="Acyl-CoA N-acyltransferases (Nat)"/>
    <property type="match status" value="1"/>
</dbReference>
<evidence type="ECO:0000259" key="1">
    <source>
        <dbReference type="PROSITE" id="PS51186"/>
    </source>
</evidence>
<proteinExistence type="predicted"/>
<protein>
    <submittedName>
        <fullName evidence="2">Acetyltransferase</fullName>
    </submittedName>
</protein>
<keyword evidence="3" id="KW-1185">Reference proteome</keyword>
<evidence type="ECO:0000313" key="3">
    <source>
        <dbReference type="Proteomes" id="UP000615755"/>
    </source>
</evidence>
<dbReference type="PANTHER" id="PTHR43305">
    <property type="entry name" value="FAMILY N-ACETYLTRANSFERASE, PUTATIVE (AFU_ORTHOLOGUE AFUA_2G01380)-RELATED"/>
    <property type="match status" value="1"/>
</dbReference>
<dbReference type="InterPro" id="IPR052777">
    <property type="entry name" value="Acetyltransferase_Enz"/>
</dbReference>
<dbReference type="PANTHER" id="PTHR43305:SF1">
    <property type="entry name" value="FAMILY N-ACETYLTRANSFERASE, PUTATIVE (AFU_ORTHOLOGUE AFUA_2G01380)-RELATED"/>
    <property type="match status" value="1"/>
</dbReference>
<comment type="caution">
    <text evidence="2">The sequence shown here is derived from an EMBL/GenBank/DDBJ whole genome shotgun (WGS) entry which is preliminary data.</text>
</comment>
<reference evidence="2 3" key="1">
    <citation type="submission" date="2015-03" db="EMBL/GenBank/DDBJ databases">
        <title>Genome sequence of Pseudoalteromonas aurantia.</title>
        <authorList>
            <person name="Xie B.-B."/>
            <person name="Rong J.-C."/>
            <person name="Qin Q.-L."/>
            <person name="Zhang Y.-Z."/>
        </authorList>
    </citation>
    <scope>NUCLEOTIDE SEQUENCE [LARGE SCALE GENOMIC DNA]</scope>
    <source>
        <strain evidence="2 3">208</strain>
    </source>
</reference>
<sequence length="163" mass="18515">MKGSIVRLTSSCDGVSEIFSEIDKLMHSLYPNELNILLSVDEVDQDNSELCGIYIEGELAACGAVIFKQEDNAKYGEFKRIYVKPQFRGLGLSKRILSHLISLVTERGLNKIMLETGVKQYEAIALYRYFGFYERDSYGAYKPDPESMFMQLYVADKPILAQT</sequence>
<dbReference type="EMBL" id="AQGV01000015">
    <property type="protein sequence ID" value="MBE0370656.1"/>
    <property type="molecule type" value="Genomic_DNA"/>
</dbReference>
<dbReference type="Pfam" id="PF00583">
    <property type="entry name" value="Acetyltransf_1"/>
    <property type="match status" value="1"/>
</dbReference>
<dbReference type="InterPro" id="IPR016181">
    <property type="entry name" value="Acyl_CoA_acyltransferase"/>
</dbReference>